<gene>
    <name evidence="2" type="ORF">SNEC2469_LOCUS16092</name>
</gene>
<name>A0A812U0G6_9DINO</name>
<dbReference type="EMBL" id="CAJNJA010026297">
    <property type="protein sequence ID" value="CAE7557626.1"/>
    <property type="molecule type" value="Genomic_DNA"/>
</dbReference>
<dbReference type="PANTHER" id="PTHR23282">
    <property type="entry name" value="APICAL ENDOSOMAL GLYCOPROTEIN PRECURSOR"/>
    <property type="match status" value="1"/>
</dbReference>
<dbReference type="Proteomes" id="UP000601435">
    <property type="component" value="Unassembled WGS sequence"/>
</dbReference>
<dbReference type="InterPro" id="IPR051560">
    <property type="entry name" value="MAM_domain-containing"/>
</dbReference>
<dbReference type="GO" id="GO:0016020">
    <property type="term" value="C:membrane"/>
    <property type="evidence" value="ECO:0007669"/>
    <property type="project" value="InterPro"/>
</dbReference>
<evidence type="ECO:0000313" key="2">
    <source>
        <dbReference type="EMBL" id="CAE7557626.1"/>
    </source>
</evidence>
<dbReference type="Gene3D" id="2.60.120.200">
    <property type="match status" value="2"/>
</dbReference>
<organism evidence="2 3">
    <name type="scientific">Symbiodinium necroappetens</name>
    <dbReference type="NCBI Taxonomy" id="1628268"/>
    <lineage>
        <taxon>Eukaryota</taxon>
        <taxon>Sar</taxon>
        <taxon>Alveolata</taxon>
        <taxon>Dinophyceae</taxon>
        <taxon>Suessiales</taxon>
        <taxon>Symbiodiniaceae</taxon>
        <taxon>Symbiodinium</taxon>
    </lineage>
</organism>
<dbReference type="AlphaFoldDB" id="A0A812U0G6"/>
<accession>A0A812U0G6</accession>
<keyword evidence="3" id="KW-1185">Reference proteome</keyword>
<dbReference type="CDD" id="cd06263">
    <property type="entry name" value="MAM"/>
    <property type="match status" value="1"/>
</dbReference>
<dbReference type="OrthoDB" id="5379943at2759"/>
<sequence>WTRKSGTTPSGSTGPSEAESGTHYIFVESSSRNHPDVRFVLQSANFSSGSSDRALYFQCSMYGSSMGSLALEFASTAGWTQLWEKSGDKGAGWFPVAVTIPGEATALRFVGITGSSYRSDMALDSIVASEMAPTPPPPMPVDQALSCDFESDFCNWLFKNVGEEEWRRKSGNTPSSNTGPSSAYTGTYYVYTEASGGNKNKQFVLESPTFAISSSRKKISFWYHMKGSKMGDLKVMSSVYPGTGAAWNTIFADSGSQGDQWIHAEVEIPGDVNKLRIVGETGNGWSSDIAVDDITVV</sequence>
<dbReference type="SMART" id="SM00137">
    <property type="entry name" value="MAM"/>
    <property type="match status" value="1"/>
</dbReference>
<dbReference type="NCBIfam" id="NF038128">
    <property type="entry name" value="choice_anch_J"/>
    <property type="match status" value="1"/>
</dbReference>
<dbReference type="SUPFAM" id="SSF49899">
    <property type="entry name" value="Concanavalin A-like lectins/glucanases"/>
    <property type="match status" value="2"/>
</dbReference>
<evidence type="ECO:0000259" key="1">
    <source>
        <dbReference type="PROSITE" id="PS50060"/>
    </source>
</evidence>
<dbReference type="Pfam" id="PF00629">
    <property type="entry name" value="MAM"/>
    <property type="match status" value="2"/>
</dbReference>
<dbReference type="InterPro" id="IPR013320">
    <property type="entry name" value="ConA-like_dom_sf"/>
</dbReference>
<proteinExistence type="predicted"/>
<reference evidence="2" key="1">
    <citation type="submission" date="2021-02" db="EMBL/GenBank/DDBJ databases">
        <authorList>
            <person name="Dougan E. K."/>
            <person name="Rhodes N."/>
            <person name="Thang M."/>
            <person name="Chan C."/>
        </authorList>
    </citation>
    <scope>NUCLEOTIDE SEQUENCE</scope>
</reference>
<feature type="domain" description="MAM" evidence="1">
    <location>
        <begin position="1"/>
        <end position="149"/>
    </location>
</feature>
<dbReference type="PANTHER" id="PTHR23282:SF101">
    <property type="entry name" value="MAM DOMAIN-CONTAINING PROTEIN"/>
    <property type="match status" value="1"/>
</dbReference>
<dbReference type="InterPro" id="IPR000998">
    <property type="entry name" value="MAM_dom"/>
</dbReference>
<evidence type="ECO:0000313" key="3">
    <source>
        <dbReference type="Proteomes" id="UP000601435"/>
    </source>
</evidence>
<feature type="non-terminal residue" evidence="2">
    <location>
        <position position="1"/>
    </location>
</feature>
<comment type="caution">
    <text evidence="2">The sequence shown here is derived from an EMBL/GenBank/DDBJ whole genome shotgun (WGS) entry which is preliminary data.</text>
</comment>
<feature type="domain" description="MAM" evidence="1">
    <location>
        <begin position="145"/>
        <end position="297"/>
    </location>
</feature>
<dbReference type="PROSITE" id="PS50060">
    <property type="entry name" value="MAM_2"/>
    <property type="match status" value="2"/>
</dbReference>
<protein>
    <recommendedName>
        <fullName evidence="1">MAM domain-containing protein</fullName>
    </recommendedName>
</protein>